<evidence type="ECO:0000313" key="6">
    <source>
        <dbReference type="Proteomes" id="UP000463470"/>
    </source>
</evidence>
<dbReference type="NCBIfam" id="TIGR03026">
    <property type="entry name" value="NDP-sugDHase"/>
    <property type="match status" value="1"/>
</dbReference>
<dbReference type="PIRSF" id="PIRSF500136">
    <property type="entry name" value="UDP_ManNAc_DH"/>
    <property type="match status" value="1"/>
</dbReference>
<dbReference type="RefSeq" id="WP_328793747.1">
    <property type="nucleotide sequence ID" value="NZ_WXEY01000005.1"/>
</dbReference>
<dbReference type="GO" id="GO:0000271">
    <property type="term" value="P:polysaccharide biosynthetic process"/>
    <property type="evidence" value="ECO:0007669"/>
    <property type="project" value="InterPro"/>
</dbReference>
<comment type="caution">
    <text evidence="5">The sequence shown here is derived from an EMBL/GenBank/DDBJ whole genome shotgun (WGS) entry which is preliminary data.</text>
</comment>
<dbReference type="Pfam" id="PF03720">
    <property type="entry name" value="UDPG_MGDP_dh_C"/>
    <property type="match status" value="1"/>
</dbReference>
<evidence type="ECO:0000259" key="4">
    <source>
        <dbReference type="SMART" id="SM00984"/>
    </source>
</evidence>
<organism evidence="5 6">
    <name type="scientific">Heliomicrobium undosum</name>
    <dbReference type="NCBI Taxonomy" id="121734"/>
    <lineage>
        <taxon>Bacteria</taxon>
        <taxon>Bacillati</taxon>
        <taxon>Bacillota</taxon>
        <taxon>Clostridia</taxon>
        <taxon>Eubacteriales</taxon>
        <taxon>Heliobacteriaceae</taxon>
        <taxon>Heliomicrobium</taxon>
    </lineage>
</organism>
<evidence type="ECO:0000313" key="5">
    <source>
        <dbReference type="EMBL" id="MZP29518.1"/>
    </source>
</evidence>
<keyword evidence="2" id="KW-0520">NAD</keyword>
<reference evidence="5 6" key="1">
    <citation type="submission" date="2020-01" db="EMBL/GenBank/DDBJ databases">
        <title>Whole-genome sequence of Heliobacterium undosum DSM 13378.</title>
        <authorList>
            <person name="Kyndt J.A."/>
            <person name="Meyer T.E."/>
        </authorList>
    </citation>
    <scope>NUCLEOTIDE SEQUENCE [LARGE SCALE GENOMIC DNA]</scope>
    <source>
        <strain evidence="5 6">DSM 13378</strain>
    </source>
</reference>
<dbReference type="SUPFAM" id="SSF52413">
    <property type="entry name" value="UDP-glucose/GDP-mannose dehydrogenase C-terminal domain"/>
    <property type="match status" value="1"/>
</dbReference>
<evidence type="ECO:0000256" key="1">
    <source>
        <dbReference type="ARBA" id="ARBA00023002"/>
    </source>
</evidence>
<dbReference type="InterPro" id="IPR014027">
    <property type="entry name" value="UDP-Glc/GDP-Man_DH_C"/>
</dbReference>
<dbReference type="SUPFAM" id="SSF48179">
    <property type="entry name" value="6-phosphogluconate dehydrogenase C-terminal domain-like"/>
    <property type="match status" value="1"/>
</dbReference>
<dbReference type="PANTHER" id="PTHR43491:SF1">
    <property type="entry name" value="UDP-N-ACETYL-D-MANNOSAMINE DEHYDROGENASE"/>
    <property type="match status" value="1"/>
</dbReference>
<proteinExistence type="inferred from homology"/>
<dbReference type="GO" id="GO:0051287">
    <property type="term" value="F:NAD binding"/>
    <property type="evidence" value="ECO:0007669"/>
    <property type="project" value="InterPro"/>
</dbReference>
<dbReference type="SMART" id="SM00984">
    <property type="entry name" value="UDPG_MGDP_dh_C"/>
    <property type="match status" value="1"/>
</dbReference>
<dbReference type="GO" id="GO:0016616">
    <property type="term" value="F:oxidoreductase activity, acting on the CH-OH group of donors, NAD or NADP as acceptor"/>
    <property type="evidence" value="ECO:0007669"/>
    <property type="project" value="InterPro"/>
</dbReference>
<dbReference type="Gene3D" id="3.40.50.720">
    <property type="entry name" value="NAD(P)-binding Rossmann-like Domain"/>
    <property type="match status" value="2"/>
</dbReference>
<evidence type="ECO:0000256" key="3">
    <source>
        <dbReference type="PIRNR" id="PIRNR000124"/>
    </source>
</evidence>
<dbReference type="InterPro" id="IPR036220">
    <property type="entry name" value="UDP-Glc/GDP-Man_DH_C_sf"/>
</dbReference>
<evidence type="ECO:0000256" key="2">
    <source>
        <dbReference type="ARBA" id="ARBA00023027"/>
    </source>
</evidence>
<dbReference type="InterPro" id="IPR017476">
    <property type="entry name" value="UDP-Glc/GDP-Man"/>
</dbReference>
<dbReference type="Pfam" id="PF03721">
    <property type="entry name" value="UDPG_MGDP_dh_N"/>
    <property type="match status" value="1"/>
</dbReference>
<name>A0A845L704_9FIRM</name>
<dbReference type="Proteomes" id="UP000463470">
    <property type="component" value="Unassembled WGS sequence"/>
</dbReference>
<dbReference type="InterPro" id="IPR008927">
    <property type="entry name" value="6-PGluconate_DH-like_C_sf"/>
</dbReference>
<dbReference type="GO" id="GO:0016628">
    <property type="term" value="F:oxidoreductase activity, acting on the CH-CH group of donors, NAD or NADP as acceptor"/>
    <property type="evidence" value="ECO:0007669"/>
    <property type="project" value="InterPro"/>
</dbReference>
<feature type="domain" description="UDP-glucose/GDP-mannose dehydrogenase C-terminal" evidence="4">
    <location>
        <begin position="350"/>
        <end position="445"/>
    </location>
</feature>
<dbReference type="PIRSF" id="PIRSF000124">
    <property type="entry name" value="UDPglc_GDPman_dh"/>
    <property type="match status" value="1"/>
</dbReference>
<accession>A0A845L704</accession>
<dbReference type="AlphaFoldDB" id="A0A845L704"/>
<dbReference type="EMBL" id="WXEY01000005">
    <property type="protein sequence ID" value="MZP29518.1"/>
    <property type="molecule type" value="Genomic_DNA"/>
</dbReference>
<dbReference type="InterPro" id="IPR001732">
    <property type="entry name" value="UDP-Glc/GDP-Man_DH_N"/>
</dbReference>
<dbReference type="Pfam" id="PF00984">
    <property type="entry name" value="UDPG_MGDP_dh"/>
    <property type="match status" value="1"/>
</dbReference>
<keyword evidence="1" id="KW-0560">Oxidoreductase</keyword>
<gene>
    <name evidence="5" type="ORF">GTO91_07335</name>
</gene>
<dbReference type="InterPro" id="IPR028359">
    <property type="entry name" value="UDP_ManNAc/GlcNAc_DH"/>
</dbReference>
<dbReference type="InterPro" id="IPR036291">
    <property type="entry name" value="NAD(P)-bd_dom_sf"/>
</dbReference>
<dbReference type="InterPro" id="IPR014026">
    <property type="entry name" value="UDP-Glc/GDP-Man_DH_dimer"/>
</dbReference>
<keyword evidence="6" id="KW-1185">Reference proteome</keyword>
<comment type="similarity">
    <text evidence="3">Belongs to the UDP-glucose/GDP-mannose dehydrogenase family.</text>
</comment>
<protein>
    <submittedName>
        <fullName evidence="5">Nucleotide sugar dehydrogenase</fullName>
    </submittedName>
</protein>
<dbReference type="SUPFAM" id="SSF51735">
    <property type="entry name" value="NAD(P)-binding Rossmann-fold domains"/>
    <property type="match status" value="1"/>
</dbReference>
<sequence length="458" mass="50804">MSSSVEDIKTAIQNRTASIGIIGLGYVGLPLAVVIAGKGFKVMGFDVQDSRVRQVNEGMNYIGDVVGARLEELVQSGYLRATTDFDLISDMDVIVICVPTPLDVHQQPDLRYVIASGKAIASRMKPGALVILESTTYPGTTEEIIQPILEGKWDEPIDSLNATERINQVSRVCGEDFFLAFSPERVDPGNERYKTGNTPKIIGGVTENCSAAASLFYKSVLDAPVFTVSSPRVAEMEKLLENIFRLVNIGLVNEMAVLCKQMRIDIWEVIEAAKTKPYGFMAFYPGPGLGGHCIPIDPFYLTYKAKEFGLQTRLIETAGDINRQMPHYVVQQSMRILNEQAKAVKGARILLLGMAYKADIDDWRESPALEIFDEFIRLGADVFYHDPWVDMVKTGTGRYGSIDIAKEELEKIDLCIITTDHSNVDYEKICEGVAAVFDTRNIVTRKGLLLPEGKYHKL</sequence>
<dbReference type="PANTHER" id="PTHR43491">
    <property type="entry name" value="UDP-N-ACETYL-D-MANNOSAMINE DEHYDROGENASE"/>
    <property type="match status" value="1"/>
</dbReference>